<keyword evidence="3" id="KW-1185">Reference proteome</keyword>
<proteinExistence type="predicted"/>
<organism evidence="2 3">
    <name type="scientific">Austropuccinia psidii MF-1</name>
    <dbReference type="NCBI Taxonomy" id="1389203"/>
    <lineage>
        <taxon>Eukaryota</taxon>
        <taxon>Fungi</taxon>
        <taxon>Dikarya</taxon>
        <taxon>Basidiomycota</taxon>
        <taxon>Pucciniomycotina</taxon>
        <taxon>Pucciniomycetes</taxon>
        <taxon>Pucciniales</taxon>
        <taxon>Sphaerophragmiaceae</taxon>
        <taxon>Austropuccinia</taxon>
    </lineage>
</organism>
<dbReference type="AlphaFoldDB" id="A0A9Q3KQA7"/>
<reference evidence="2" key="1">
    <citation type="submission" date="2021-03" db="EMBL/GenBank/DDBJ databases">
        <title>Draft genome sequence of rust myrtle Austropuccinia psidii MF-1, a brazilian biotype.</title>
        <authorList>
            <person name="Quecine M.C."/>
            <person name="Pachon D.M.R."/>
            <person name="Bonatelli M.L."/>
            <person name="Correr F.H."/>
            <person name="Franceschini L.M."/>
            <person name="Leite T.F."/>
            <person name="Margarido G.R.A."/>
            <person name="Almeida C.A."/>
            <person name="Ferrarezi J.A."/>
            <person name="Labate C.A."/>
        </authorList>
    </citation>
    <scope>NUCLEOTIDE SEQUENCE</scope>
    <source>
        <strain evidence="2">MF-1</strain>
    </source>
</reference>
<gene>
    <name evidence="2" type="ORF">O181_123562</name>
</gene>
<sequence length="105" mass="11815">MKSQPEGLQQCIEAKRVPDPFRSVEKLHELLPDCEKNSEPSQNLQVTQWMASIDGKQKHDAFNSRMEGKNPPKPKKVPKTAPIARSRNSKITKKPKAQKKGKGKA</sequence>
<evidence type="ECO:0000313" key="2">
    <source>
        <dbReference type="EMBL" id="MBW0583847.1"/>
    </source>
</evidence>
<feature type="compositionally biased region" description="Basic and acidic residues" evidence="1">
    <location>
        <begin position="55"/>
        <end position="70"/>
    </location>
</feature>
<accession>A0A9Q3KQA7</accession>
<protein>
    <submittedName>
        <fullName evidence="2">Uncharacterized protein</fullName>
    </submittedName>
</protein>
<comment type="caution">
    <text evidence="2">The sequence shown here is derived from an EMBL/GenBank/DDBJ whole genome shotgun (WGS) entry which is preliminary data.</text>
</comment>
<dbReference type="Proteomes" id="UP000765509">
    <property type="component" value="Unassembled WGS sequence"/>
</dbReference>
<dbReference type="EMBL" id="AVOT02116165">
    <property type="protein sequence ID" value="MBW0583847.1"/>
    <property type="molecule type" value="Genomic_DNA"/>
</dbReference>
<feature type="compositionally biased region" description="Basic residues" evidence="1">
    <location>
        <begin position="87"/>
        <end position="105"/>
    </location>
</feature>
<evidence type="ECO:0000313" key="3">
    <source>
        <dbReference type="Proteomes" id="UP000765509"/>
    </source>
</evidence>
<feature type="region of interest" description="Disordered" evidence="1">
    <location>
        <begin position="53"/>
        <end position="105"/>
    </location>
</feature>
<evidence type="ECO:0000256" key="1">
    <source>
        <dbReference type="SAM" id="MobiDB-lite"/>
    </source>
</evidence>
<name>A0A9Q3KQA7_9BASI</name>